<proteinExistence type="predicted"/>
<name>A0ABW0M828_9BURK</name>
<organism evidence="1 2">
    <name type="scientific">Paraherbaspirillum soli</name>
    <dbReference type="NCBI Taxonomy" id="631222"/>
    <lineage>
        <taxon>Bacteria</taxon>
        <taxon>Pseudomonadati</taxon>
        <taxon>Pseudomonadota</taxon>
        <taxon>Betaproteobacteria</taxon>
        <taxon>Burkholderiales</taxon>
        <taxon>Oxalobacteraceae</taxon>
        <taxon>Paraherbaspirillum</taxon>
    </lineage>
</organism>
<dbReference type="Proteomes" id="UP001596045">
    <property type="component" value="Unassembled WGS sequence"/>
</dbReference>
<keyword evidence="2" id="KW-1185">Reference proteome</keyword>
<protein>
    <submittedName>
        <fullName evidence="1">Uncharacterized protein</fullName>
    </submittedName>
</protein>
<sequence>MRRALLRLVQSDIHRQHDGSRLSATTIASPGRYPSAASNAAAIQTSVPPAISASISSISSAPSRSMQRTVAPAGAAHRGFMMDITVEADCAGQLRHLLTGTCGDLVSFMQTQTIDHARKIKLCFCVSAPAWNLIMSAIMQALPSAEFGRITRH</sequence>
<comment type="caution">
    <text evidence="1">The sequence shown here is derived from an EMBL/GenBank/DDBJ whole genome shotgun (WGS) entry which is preliminary data.</text>
</comment>
<reference evidence="2" key="1">
    <citation type="journal article" date="2019" name="Int. J. Syst. Evol. Microbiol.">
        <title>The Global Catalogue of Microorganisms (GCM) 10K type strain sequencing project: providing services to taxonomists for standard genome sequencing and annotation.</title>
        <authorList>
            <consortium name="The Broad Institute Genomics Platform"/>
            <consortium name="The Broad Institute Genome Sequencing Center for Infectious Disease"/>
            <person name="Wu L."/>
            <person name="Ma J."/>
        </authorList>
    </citation>
    <scope>NUCLEOTIDE SEQUENCE [LARGE SCALE GENOMIC DNA]</scope>
    <source>
        <strain evidence="2">JCM 17066</strain>
    </source>
</reference>
<accession>A0ABW0M828</accession>
<gene>
    <name evidence="1" type="ORF">ACFPM8_04210</name>
</gene>
<evidence type="ECO:0000313" key="1">
    <source>
        <dbReference type="EMBL" id="MFC5473153.1"/>
    </source>
</evidence>
<evidence type="ECO:0000313" key="2">
    <source>
        <dbReference type="Proteomes" id="UP001596045"/>
    </source>
</evidence>
<dbReference type="EMBL" id="JBHSMT010000008">
    <property type="protein sequence ID" value="MFC5473153.1"/>
    <property type="molecule type" value="Genomic_DNA"/>
</dbReference>